<dbReference type="GO" id="GO:0016788">
    <property type="term" value="F:hydrolase activity, acting on ester bonds"/>
    <property type="evidence" value="ECO:0007669"/>
    <property type="project" value="UniProtKB-ARBA"/>
</dbReference>
<dbReference type="InterPro" id="IPR013830">
    <property type="entry name" value="SGNH_hydro"/>
</dbReference>
<protein>
    <submittedName>
        <fullName evidence="5">Lysophospholipase L1</fullName>
    </submittedName>
</protein>
<dbReference type="Pfam" id="PF13472">
    <property type="entry name" value="Lipase_GDSL_2"/>
    <property type="match status" value="1"/>
</dbReference>
<evidence type="ECO:0000256" key="1">
    <source>
        <dbReference type="ARBA" id="ARBA00008668"/>
    </source>
</evidence>
<dbReference type="InterPro" id="IPR037459">
    <property type="entry name" value="RhgT-like"/>
</dbReference>
<sequence>MYRSGNIKIKGLSFICLLMSAVLLMSFLITPGHTTVYLAGDSTMANKQPKAFPETGWGMPFSAFFDSTVVVDNRAQNGRSTKTFISEGLWSSIIGSLKEGDYVFIQFGHNDEVPTKKSYINEQGFRDNLARFVRETREKKANPVLLTPAARRKFDTTGTLVGTHEVYSAIVRKLAAEQKVPLIDLDRESQALLQKLGPEGSKKLFNYLTPGESINYPEGRADDTHFNELGALKMAEIVLAGIRSLKLGLTPHIAHSNVKPLYEK</sequence>
<dbReference type="CDD" id="cd01821">
    <property type="entry name" value="Rhamnogalacturan_acetylesterase_like"/>
    <property type="match status" value="1"/>
</dbReference>
<evidence type="ECO:0000256" key="2">
    <source>
        <dbReference type="ARBA" id="ARBA00022801"/>
    </source>
</evidence>
<dbReference type="PANTHER" id="PTHR43695">
    <property type="entry name" value="PUTATIVE (AFU_ORTHOLOGUE AFUA_2G17250)-RELATED"/>
    <property type="match status" value="1"/>
</dbReference>
<feature type="transmembrane region" description="Helical" evidence="3">
    <location>
        <begin position="12"/>
        <end position="29"/>
    </location>
</feature>
<keyword evidence="3" id="KW-0812">Transmembrane</keyword>
<dbReference type="PANTHER" id="PTHR43695:SF1">
    <property type="entry name" value="RHAMNOGALACTURONAN ACETYLESTERASE"/>
    <property type="match status" value="1"/>
</dbReference>
<evidence type="ECO:0000313" key="6">
    <source>
        <dbReference type="Proteomes" id="UP000199705"/>
    </source>
</evidence>
<comment type="similarity">
    <text evidence="1">Belongs to the 'GDSL' lipolytic enzyme family.</text>
</comment>
<dbReference type="STRING" id="551996.SAMN05192573_110177"/>
<dbReference type="SUPFAM" id="SSF52266">
    <property type="entry name" value="SGNH hydrolase"/>
    <property type="match status" value="1"/>
</dbReference>
<proteinExistence type="inferred from homology"/>
<accession>A0A1G8DB22</accession>
<keyword evidence="6" id="KW-1185">Reference proteome</keyword>
<gene>
    <name evidence="5" type="ORF">SAMN05192573_110177</name>
</gene>
<name>A0A1G8DB22_9SPHI</name>
<evidence type="ECO:0000313" key="5">
    <source>
        <dbReference type="EMBL" id="SDH54998.1"/>
    </source>
</evidence>
<keyword evidence="3" id="KW-0472">Membrane</keyword>
<keyword evidence="2" id="KW-0378">Hydrolase</keyword>
<evidence type="ECO:0000256" key="3">
    <source>
        <dbReference type="SAM" id="Phobius"/>
    </source>
</evidence>
<dbReference type="Proteomes" id="UP000199705">
    <property type="component" value="Unassembled WGS sequence"/>
</dbReference>
<feature type="domain" description="SGNH hydrolase-type esterase" evidence="4">
    <location>
        <begin position="40"/>
        <end position="230"/>
    </location>
</feature>
<dbReference type="EMBL" id="FNCG01000010">
    <property type="protein sequence ID" value="SDH54998.1"/>
    <property type="molecule type" value="Genomic_DNA"/>
</dbReference>
<dbReference type="InterPro" id="IPR036514">
    <property type="entry name" value="SGNH_hydro_sf"/>
</dbReference>
<organism evidence="5 6">
    <name type="scientific">Mucilaginibacter gossypii</name>
    <dbReference type="NCBI Taxonomy" id="551996"/>
    <lineage>
        <taxon>Bacteria</taxon>
        <taxon>Pseudomonadati</taxon>
        <taxon>Bacteroidota</taxon>
        <taxon>Sphingobacteriia</taxon>
        <taxon>Sphingobacteriales</taxon>
        <taxon>Sphingobacteriaceae</taxon>
        <taxon>Mucilaginibacter</taxon>
    </lineage>
</organism>
<keyword evidence="3" id="KW-1133">Transmembrane helix</keyword>
<dbReference type="Gene3D" id="3.40.50.1110">
    <property type="entry name" value="SGNH hydrolase"/>
    <property type="match status" value="1"/>
</dbReference>
<evidence type="ECO:0000259" key="4">
    <source>
        <dbReference type="Pfam" id="PF13472"/>
    </source>
</evidence>
<reference evidence="6" key="1">
    <citation type="submission" date="2016-10" db="EMBL/GenBank/DDBJ databases">
        <authorList>
            <person name="Varghese N."/>
            <person name="Submissions S."/>
        </authorList>
    </citation>
    <scope>NUCLEOTIDE SEQUENCE [LARGE SCALE GENOMIC DNA]</scope>
    <source>
        <strain evidence="6">Gh-67</strain>
    </source>
</reference>
<dbReference type="AlphaFoldDB" id="A0A1G8DB22"/>